<evidence type="ECO:0000256" key="3">
    <source>
        <dbReference type="ARBA" id="ARBA00022833"/>
    </source>
</evidence>
<evidence type="ECO:0000313" key="7">
    <source>
        <dbReference type="Proteomes" id="UP001219518"/>
    </source>
</evidence>
<keyword evidence="7" id="KW-1185">Reference proteome</keyword>
<dbReference type="Pfam" id="PF04500">
    <property type="entry name" value="FLYWCH"/>
    <property type="match status" value="1"/>
</dbReference>
<keyword evidence="2" id="KW-0863">Zinc-finger</keyword>
<evidence type="ECO:0000256" key="2">
    <source>
        <dbReference type="ARBA" id="ARBA00022771"/>
    </source>
</evidence>
<sequence length="498" mass="57593">MDLGNNVLCFEGKQKGSVIFHDGNGYYYHGNKKRRSNLYLKCIRYESHNCTGRAVIRKRRRGRLVILEHLNPHRNHDPDVHHADVMLLRRNILRRCRELECLPYKRIVSDERRRFDIEVRSRVTLTGMRTALRNARMSAFPQPPPRSLRELDAILQNPRYEVLTATLDGRDNIYAGSVSDADGRFHILFSSERLLQTLTTVTWLHGDGTVKIVPAVDDVSQVFTIVTTWNHHIVPLAWALMESKTEVAYEAILTLLKNQLGPGLTRKIVMTDFERGQQNAWESVFPDCDLRGCLFHLVRAFVQEALELGLRQSLNIREVRRIFELYCSLPLLPVENIRDGYLIVLQESRNEGRAIFRICRQFSAYVLRSWIMDPNRLRWMSVHGSVHRTNNASESHNRTLKDTVTVHPNIYLFINALLKLEHDVITDIKSLRQGNAPVGRARKTTAIRNDVALRRLENVLNNPPGPIEAAILDFLEAARHRLRNIVDNALMELRPRHN</sequence>
<reference evidence="6" key="2">
    <citation type="journal article" date="2023" name="BMC Genomics">
        <title>Pest status, molecular evolution, and epigenetic factors derived from the genome assembly of Frankliniella fusca, a thysanopteran phytovirus vector.</title>
        <authorList>
            <person name="Catto M.A."/>
            <person name="Labadie P.E."/>
            <person name="Jacobson A.L."/>
            <person name="Kennedy G.G."/>
            <person name="Srinivasan R."/>
            <person name="Hunt B.G."/>
        </authorList>
    </citation>
    <scope>NUCLEOTIDE SEQUENCE</scope>
    <source>
        <strain evidence="6">PL_HMW_Pooled</strain>
    </source>
</reference>
<keyword evidence="1" id="KW-0479">Metal-binding</keyword>
<keyword evidence="3" id="KW-0862">Zinc</keyword>
<feature type="domain" description="FLYWCH-type" evidence="4">
    <location>
        <begin position="24"/>
        <end position="69"/>
    </location>
</feature>
<dbReference type="Gene3D" id="2.20.25.240">
    <property type="match status" value="1"/>
</dbReference>
<dbReference type="Proteomes" id="UP001219518">
    <property type="component" value="Unassembled WGS sequence"/>
</dbReference>
<feature type="domain" description="MULE transposase" evidence="5">
    <location>
        <begin position="225"/>
        <end position="298"/>
    </location>
</feature>
<evidence type="ECO:0000259" key="5">
    <source>
        <dbReference type="Pfam" id="PF10551"/>
    </source>
</evidence>
<dbReference type="Pfam" id="PF10551">
    <property type="entry name" value="MULE"/>
    <property type="match status" value="1"/>
</dbReference>
<dbReference type="EMBL" id="JAHWGI010001432">
    <property type="protein sequence ID" value="KAK3931925.1"/>
    <property type="molecule type" value="Genomic_DNA"/>
</dbReference>
<dbReference type="InterPro" id="IPR007588">
    <property type="entry name" value="Znf_FLYWCH"/>
</dbReference>
<evidence type="ECO:0000313" key="6">
    <source>
        <dbReference type="EMBL" id="KAK3931925.1"/>
    </source>
</evidence>
<reference evidence="6" key="1">
    <citation type="submission" date="2021-07" db="EMBL/GenBank/DDBJ databases">
        <authorList>
            <person name="Catto M.A."/>
            <person name="Jacobson A."/>
            <person name="Kennedy G."/>
            <person name="Labadie P."/>
            <person name="Hunt B.G."/>
            <person name="Srinivasan R."/>
        </authorList>
    </citation>
    <scope>NUCLEOTIDE SEQUENCE</scope>
    <source>
        <strain evidence="6">PL_HMW_Pooled</strain>
        <tissue evidence="6">Head</tissue>
    </source>
</reference>
<name>A0AAE1LU82_9NEOP</name>
<dbReference type="InterPro" id="IPR018289">
    <property type="entry name" value="MULE_transposase_dom"/>
</dbReference>
<dbReference type="GO" id="GO:0008270">
    <property type="term" value="F:zinc ion binding"/>
    <property type="evidence" value="ECO:0007669"/>
    <property type="project" value="UniProtKB-KW"/>
</dbReference>
<protein>
    <submittedName>
        <fullName evidence="6">Granzyme-like protein 2</fullName>
    </submittedName>
</protein>
<evidence type="ECO:0000259" key="4">
    <source>
        <dbReference type="Pfam" id="PF04500"/>
    </source>
</evidence>
<accession>A0AAE1LU82</accession>
<evidence type="ECO:0000256" key="1">
    <source>
        <dbReference type="ARBA" id="ARBA00022723"/>
    </source>
</evidence>
<gene>
    <name evidence="6" type="ORF">KUF71_010807</name>
</gene>
<organism evidence="6 7">
    <name type="scientific">Frankliniella fusca</name>
    <dbReference type="NCBI Taxonomy" id="407009"/>
    <lineage>
        <taxon>Eukaryota</taxon>
        <taxon>Metazoa</taxon>
        <taxon>Ecdysozoa</taxon>
        <taxon>Arthropoda</taxon>
        <taxon>Hexapoda</taxon>
        <taxon>Insecta</taxon>
        <taxon>Pterygota</taxon>
        <taxon>Neoptera</taxon>
        <taxon>Paraneoptera</taxon>
        <taxon>Thysanoptera</taxon>
        <taxon>Terebrantia</taxon>
        <taxon>Thripoidea</taxon>
        <taxon>Thripidae</taxon>
        <taxon>Frankliniella</taxon>
    </lineage>
</organism>
<proteinExistence type="predicted"/>
<dbReference type="AlphaFoldDB" id="A0AAE1LU82"/>
<comment type="caution">
    <text evidence="6">The sequence shown here is derived from an EMBL/GenBank/DDBJ whole genome shotgun (WGS) entry which is preliminary data.</text>
</comment>